<evidence type="ECO:0000313" key="3">
    <source>
        <dbReference type="Proteomes" id="UP001412239"/>
    </source>
</evidence>
<dbReference type="Pfam" id="PF24355">
    <property type="entry name" value="DUF7514"/>
    <property type="match status" value="1"/>
</dbReference>
<name>A0A292Q102_9PEZI</name>
<protein>
    <recommendedName>
        <fullName evidence="1">DUF7514 domain-containing protein</fullName>
    </recommendedName>
</protein>
<proteinExistence type="predicted"/>
<keyword evidence="3" id="KW-1185">Reference proteome</keyword>
<organism evidence="2 3">
    <name type="scientific">Tuber aestivum</name>
    <name type="common">summer truffle</name>
    <dbReference type="NCBI Taxonomy" id="59557"/>
    <lineage>
        <taxon>Eukaryota</taxon>
        <taxon>Fungi</taxon>
        <taxon>Dikarya</taxon>
        <taxon>Ascomycota</taxon>
        <taxon>Pezizomycotina</taxon>
        <taxon>Pezizomycetes</taxon>
        <taxon>Pezizales</taxon>
        <taxon>Tuberaceae</taxon>
        <taxon>Tuber</taxon>
    </lineage>
</organism>
<evidence type="ECO:0000259" key="1">
    <source>
        <dbReference type="Pfam" id="PF24355"/>
    </source>
</evidence>
<dbReference type="InterPro" id="IPR055936">
    <property type="entry name" value="DUF7514"/>
</dbReference>
<gene>
    <name evidence="2" type="ORF">GSTUAT00003247001</name>
</gene>
<reference evidence="2" key="1">
    <citation type="submission" date="2015-10" db="EMBL/GenBank/DDBJ databases">
        <authorList>
            <person name="Regsiter A."/>
            <person name="william w."/>
        </authorList>
    </citation>
    <scope>NUCLEOTIDE SEQUENCE</scope>
    <source>
        <strain evidence="2">Montdore</strain>
    </source>
</reference>
<evidence type="ECO:0000313" key="2">
    <source>
        <dbReference type="EMBL" id="CUS12635.1"/>
    </source>
</evidence>
<dbReference type="EMBL" id="LN890987">
    <property type="protein sequence ID" value="CUS12635.1"/>
    <property type="molecule type" value="Genomic_DNA"/>
</dbReference>
<feature type="domain" description="DUF7514" evidence="1">
    <location>
        <begin position="1"/>
        <end position="64"/>
    </location>
</feature>
<dbReference type="Proteomes" id="UP001412239">
    <property type="component" value="Unassembled WGS sequence"/>
</dbReference>
<sequence>MPMLGHRGFRQLLVCEILEDPGRAHTFFGRLVRLGIVDDTGRTFDKVPREMFPAEPDPAFTVRLLEIMEESGVRAEALVGRLRSENEEEGQSMVALAGQENIAQNEAALALARVEQERESLAIIQSANEQMALMQLNARLHEQLCHTMSGAGRSFF</sequence>
<dbReference type="AlphaFoldDB" id="A0A292Q102"/>
<accession>A0A292Q102</accession>